<evidence type="ECO:0000259" key="2">
    <source>
        <dbReference type="PROSITE" id="PS50202"/>
    </source>
</evidence>
<keyword evidence="4" id="KW-1185">Reference proteome</keyword>
<dbReference type="WormBase" id="Y53F4B.19">
    <property type="protein sequence ID" value="CE22409"/>
    <property type="gene ID" value="WBGene00013165"/>
</dbReference>
<keyword evidence="1" id="KW-0206">Cytoskeleton</keyword>
<organism evidence="3 4">
    <name type="scientific">Caenorhabditis elegans</name>
    <dbReference type="NCBI Taxonomy" id="6239"/>
    <lineage>
        <taxon>Eukaryota</taxon>
        <taxon>Metazoa</taxon>
        <taxon>Ecdysozoa</taxon>
        <taxon>Nematoda</taxon>
        <taxon>Chromadorea</taxon>
        <taxon>Rhabditida</taxon>
        <taxon>Rhabditina</taxon>
        <taxon>Rhabditomorpha</taxon>
        <taxon>Rhabditoidea</taxon>
        <taxon>Rhabditidae</taxon>
        <taxon>Peloderinae</taxon>
        <taxon>Caenorhabditis</taxon>
    </lineage>
</organism>
<dbReference type="PANTHER" id="PTHR21513">
    <property type="entry name" value="MAJOR SPERM PROTEIN"/>
    <property type="match status" value="1"/>
</dbReference>
<dbReference type="FunCoup" id="Q9NAA1">
    <property type="interactions" value="173"/>
</dbReference>
<dbReference type="Bgee" id="WBGene00013165">
    <property type="expression patterns" value="Expressed in adult organism and 2 other cell types or tissues"/>
</dbReference>
<keyword evidence="1" id="KW-0963">Cytoplasm</keyword>
<dbReference type="RefSeq" id="NP_497104.2">
    <property type="nucleotide sequence ID" value="NM_064703.2"/>
</dbReference>
<dbReference type="CTD" id="190218"/>
<comment type="function">
    <text evidence="1">Central component in molecular interactions underlying sperm crawling. Forms an extensive filament system that extends from sperm villipoda, along the leading edge of the pseudopod.</text>
</comment>
<dbReference type="KEGG" id="cel:CELE_Y53F4B.19"/>
<dbReference type="InterPro" id="IPR000535">
    <property type="entry name" value="MSP_dom"/>
</dbReference>
<dbReference type="STRING" id="6239.Y53F4B.19.1"/>
<dbReference type="SUPFAM" id="SSF49354">
    <property type="entry name" value="PapD-like"/>
    <property type="match status" value="1"/>
</dbReference>
<dbReference type="OrthoDB" id="10266110at2759"/>
<evidence type="ECO:0000313" key="3">
    <source>
        <dbReference type="EMBL" id="CAB70108.2"/>
    </source>
</evidence>
<dbReference type="EMBL" id="BX284602">
    <property type="protein sequence ID" value="CAB70108.2"/>
    <property type="molecule type" value="Genomic_DNA"/>
</dbReference>
<evidence type="ECO:0000313" key="5">
    <source>
        <dbReference type="WormBase" id="Y53F4B.19"/>
    </source>
</evidence>
<dbReference type="SMR" id="Q9NAA1"/>
<dbReference type="AGR" id="WB:WBGene00013165"/>
<dbReference type="UCSC" id="Y53F4B.19">
    <property type="organism name" value="c. elegans"/>
</dbReference>
<dbReference type="eggNOG" id="KOG0439">
    <property type="taxonomic scope" value="Eukaryota"/>
</dbReference>
<sequence length="338" mass="40079">MSVVSERDVDEYSKQKPETYVLQVSERERKEKYERKNPPIPLDNEYNYQDVTPSPFPFHIDAPSLVFMGRLGEEPISAHFTLTNRTCKPFWFKIKVSSRELFKVRPTNGKLENSERVVIRVIFYPNVRVPKPFCEYLHVYALFAGLGDRTAYEAFNRLDRQRTLPPKRLFTEFVWHPNIGMTQAYENGKLMEMMRAKQKLLDYRKDENDKIKTFQVDFNNVIFDHRNRVLDRMLKANVVEKEKLLYMPTPNLNLYMQNLRNQKNRSKLAVLLERRGDAFKGVQNLYAEEVLAKRTGDKMFEKYKKKKGTKGYQSLDAKLYRPVKVVRNTKNKKKKGKK</sequence>
<dbReference type="PaxDb" id="6239-Y53F4B.19"/>
<evidence type="ECO:0000313" key="4">
    <source>
        <dbReference type="Proteomes" id="UP000001940"/>
    </source>
</evidence>
<gene>
    <name evidence="3" type="ORF">CELE_Y53F4B.19</name>
    <name evidence="3 5" type="ORF">Y53F4B.19</name>
</gene>
<dbReference type="PROSITE" id="PS50202">
    <property type="entry name" value="MSP"/>
    <property type="match status" value="1"/>
</dbReference>
<dbReference type="InterPro" id="IPR013783">
    <property type="entry name" value="Ig-like_fold"/>
</dbReference>
<dbReference type="GeneID" id="190218"/>
<dbReference type="Pfam" id="PF00635">
    <property type="entry name" value="Motile_Sperm"/>
    <property type="match status" value="1"/>
</dbReference>
<dbReference type="InParanoid" id="Q9NAA1"/>
<dbReference type="Gene3D" id="2.60.40.10">
    <property type="entry name" value="Immunoglobulins"/>
    <property type="match status" value="1"/>
</dbReference>
<proteinExistence type="predicted"/>
<dbReference type="Proteomes" id="UP000001940">
    <property type="component" value="Chromosome II"/>
</dbReference>
<protein>
    <recommendedName>
        <fullName evidence="1">Major sperm protein</fullName>
    </recommendedName>
</protein>
<dbReference type="PANTHER" id="PTHR21513:SF26">
    <property type="entry name" value="MAJOR SPERM PROTEIN"/>
    <property type="match status" value="1"/>
</dbReference>
<accession>Q9NAA1</accession>
<reference evidence="3 4" key="1">
    <citation type="journal article" date="1998" name="Science">
        <title>Genome sequence of the nematode C. elegans: a platform for investigating biology.</title>
        <authorList>
            <consortium name="The C. elegans sequencing consortium"/>
            <person name="Sulson J.E."/>
            <person name="Waterston R."/>
        </authorList>
    </citation>
    <scope>NUCLEOTIDE SEQUENCE [LARGE SCALE GENOMIC DNA]</scope>
    <source>
        <strain evidence="3 4">Bristol N2</strain>
    </source>
</reference>
<dbReference type="HOGENOM" id="CLU_821916_0_0_1"/>
<evidence type="ECO:0000256" key="1">
    <source>
        <dbReference type="RuleBase" id="RU003425"/>
    </source>
</evidence>
<name>Q9NAA1_CAEEL</name>
<dbReference type="AlphaFoldDB" id="Q9NAA1"/>
<dbReference type="InterPro" id="IPR008962">
    <property type="entry name" value="PapD-like_sf"/>
</dbReference>
<feature type="domain" description="MSP" evidence="2">
    <location>
        <begin position="50"/>
        <end position="203"/>
    </location>
</feature>